<dbReference type="GO" id="GO:0008270">
    <property type="term" value="F:zinc ion binding"/>
    <property type="evidence" value="ECO:0007669"/>
    <property type="project" value="UniProtKB-KW"/>
</dbReference>
<evidence type="ECO:0000256" key="1">
    <source>
        <dbReference type="PROSITE-ProRule" id="PRU00325"/>
    </source>
</evidence>
<evidence type="ECO:0000313" key="4">
    <source>
        <dbReference type="Proteomes" id="UP000518266"/>
    </source>
</evidence>
<dbReference type="PANTHER" id="PTHR35385">
    <property type="entry name" value="PROTEIN B, PUTATIVE-RELATED-RELATED"/>
    <property type="match status" value="1"/>
</dbReference>
<dbReference type="Proteomes" id="UP000518266">
    <property type="component" value="Unassembled WGS sequence"/>
</dbReference>
<dbReference type="EMBL" id="JAAKFY010000007">
    <property type="protein sequence ID" value="KAF3854158.1"/>
    <property type="molecule type" value="Genomic_DNA"/>
</dbReference>
<reference evidence="3 4" key="1">
    <citation type="submission" date="2020-03" db="EMBL/GenBank/DDBJ databases">
        <title>Dissostichus mawsoni Genome sequencing and assembly.</title>
        <authorList>
            <person name="Park H."/>
        </authorList>
    </citation>
    <scope>NUCLEOTIDE SEQUENCE [LARGE SCALE GENOMIC DNA]</scope>
    <source>
        <strain evidence="3">DM0001</strain>
        <tissue evidence="3">Muscle</tissue>
    </source>
</reference>
<keyword evidence="1" id="KW-0862">Zinc</keyword>
<dbReference type="PANTHER" id="PTHR35385:SF2">
    <property type="entry name" value="PROTEIN B, PUTATIVE-RELATED"/>
    <property type="match status" value="1"/>
</dbReference>
<name>A0A7J5Z1H0_DISMA</name>
<evidence type="ECO:0000259" key="2">
    <source>
        <dbReference type="PROSITE" id="PS50966"/>
    </source>
</evidence>
<evidence type="ECO:0000313" key="3">
    <source>
        <dbReference type="EMBL" id="KAF3854158.1"/>
    </source>
</evidence>
<dbReference type="Pfam" id="PF04434">
    <property type="entry name" value="SWIM"/>
    <property type="match status" value="1"/>
</dbReference>
<keyword evidence="1" id="KW-0863">Zinc-finger</keyword>
<dbReference type="OrthoDB" id="8936181at2759"/>
<dbReference type="AlphaFoldDB" id="A0A7J5Z1H0"/>
<protein>
    <recommendedName>
        <fullName evidence="2">SWIM-type domain-containing protein</fullName>
    </recommendedName>
</protein>
<keyword evidence="4" id="KW-1185">Reference proteome</keyword>
<feature type="domain" description="SWIM-type" evidence="2">
    <location>
        <begin position="252"/>
        <end position="283"/>
    </location>
</feature>
<comment type="caution">
    <text evidence="3">The sequence shown here is derived from an EMBL/GenBank/DDBJ whole genome shotgun (WGS) entry which is preliminary data.</text>
</comment>
<dbReference type="PROSITE" id="PS50966">
    <property type="entry name" value="ZF_SWIM"/>
    <property type="match status" value="1"/>
</dbReference>
<sequence length="405" mass="45585">MKKVHQLKHSGELCFIDSSGNMDRENCRVFLLLTHSCAGGLPLGILLCQSEDEQTIAQGLEQLKQVVGEKGFAGRGHEGPQLVITDDCRAERGALRKAFPKATLLLCSFHLLQAVWRWLWSKESGVTHGDRPALFAIYLDRLYARRECWALSYRGSFLTRGNNTNNFAEAAMRVLKDKILQRTKAFNLPQLFDLLTSRLETYYEARIVDVALGRWESFQRAKFLPQDGNIAASHIQQIEDKKFVVKGSTQTYDVDMDLELCSCPAGQTGAPCKHQAAVMKHYSCLSHSFLPINPEMRAELMKLTSAGVLTEQAQPSRSVTGDRPQEDIASDDVSLVDNMMEEMKSRCQDPHFTAGLLAMAKQYNVLRSNSLQTAVSLPFLWEIWQPDQQKGRHFKAGCQTSRPDD</sequence>
<dbReference type="InterPro" id="IPR007527">
    <property type="entry name" value="Znf_SWIM"/>
</dbReference>
<proteinExistence type="predicted"/>
<gene>
    <name evidence="3" type="ORF">F7725_022213</name>
</gene>
<keyword evidence="1" id="KW-0479">Metal-binding</keyword>
<organism evidence="3 4">
    <name type="scientific">Dissostichus mawsoni</name>
    <name type="common">Antarctic cod</name>
    <dbReference type="NCBI Taxonomy" id="36200"/>
    <lineage>
        <taxon>Eukaryota</taxon>
        <taxon>Metazoa</taxon>
        <taxon>Chordata</taxon>
        <taxon>Craniata</taxon>
        <taxon>Vertebrata</taxon>
        <taxon>Euteleostomi</taxon>
        <taxon>Actinopterygii</taxon>
        <taxon>Neopterygii</taxon>
        <taxon>Teleostei</taxon>
        <taxon>Neoteleostei</taxon>
        <taxon>Acanthomorphata</taxon>
        <taxon>Eupercaria</taxon>
        <taxon>Perciformes</taxon>
        <taxon>Notothenioidei</taxon>
        <taxon>Nototheniidae</taxon>
        <taxon>Dissostichus</taxon>
    </lineage>
</organism>
<accession>A0A7J5Z1H0</accession>